<dbReference type="GO" id="GO:0016747">
    <property type="term" value="F:acyltransferase activity, transferring groups other than amino-acyl groups"/>
    <property type="evidence" value="ECO:0007669"/>
    <property type="project" value="InterPro"/>
</dbReference>
<proteinExistence type="predicted"/>
<reference evidence="4 5" key="1">
    <citation type="submission" date="2018-03" db="EMBL/GenBank/DDBJ databases">
        <title>Genomic Encyclopedia of Archaeal and Bacterial Type Strains, Phase II (KMG-II): from individual species to whole genera.</title>
        <authorList>
            <person name="Goeker M."/>
        </authorList>
    </citation>
    <scope>NUCLEOTIDE SEQUENCE [LARGE SCALE GENOMIC DNA]</scope>
    <source>
        <strain evidence="4 5">DSM 100214</strain>
    </source>
</reference>
<keyword evidence="1 4" id="KW-0808">Transferase</keyword>
<protein>
    <submittedName>
        <fullName evidence="4">L-amino acid N-acyltransferase YncA</fullName>
    </submittedName>
</protein>
<dbReference type="EMBL" id="QICL01000024">
    <property type="protein sequence ID" value="PXV61850.1"/>
    <property type="molecule type" value="Genomic_DNA"/>
</dbReference>
<dbReference type="Gene3D" id="3.40.630.30">
    <property type="match status" value="1"/>
</dbReference>
<dbReference type="PROSITE" id="PS51186">
    <property type="entry name" value="GNAT"/>
    <property type="match status" value="1"/>
</dbReference>
<feature type="domain" description="N-acetyltransferase" evidence="3">
    <location>
        <begin position="1"/>
        <end position="162"/>
    </location>
</feature>
<evidence type="ECO:0000259" key="3">
    <source>
        <dbReference type="PROSITE" id="PS51186"/>
    </source>
</evidence>
<dbReference type="Proteomes" id="UP000247973">
    <property type="component" value="Unassembled WGS sequence"/>
</dbReference>
<comment type="caution">
    <text evidence="4">The sequence shown here is derived from an EMBL/GenBank/DDBJ whole genome shotgun (WGS) entry which is preliminary data.</text>
</comment>
<evidence type="ECO:0000313" key="4">
    <source>
        <dbReference type="EMBL" id="PXV61850.1"/>
    </source>
</evidence>
<dbReference type="PANTHER" id="PTHR43800:SF1">
    <property type="entry name" value="PEPTIDYL-LYSINE N-ACETYLTRANSFERASE YJAB"/>
    <property type="match status" value="1"/>
</dbReference>
<dbReference type="Pfam" id="PF13673">
    <property type="entry name" value="Acetyltransf_10"/>
    <property type="match status" value="1"/>
</dbReference>
<dbReference type="InterPro" id="IPR016181">
    <property type="entry name" value="Acyl_CoA_acyltransferase"/>
</dbReference>
<evidence type="ECO:0000256" key="2">
    <source>
        <dbReference type="ARBA" id="ARBA00023315"/>
    </source>
</evidence>
<sequence length="166" mass="19240">MEIIQASTSHIPTIQDIAIKSWEITYADILSREQMNYMIEMMYSTSALKKQMTEQNHHFLLIKNESSSDFQGFISYEFNYKNQPNTKIHKLYLLPECKGKGMGRILIDKVATLAQSERNNSLSLNMNRDNKSIGFYNQMGFEIVGEEDNDIGSGYLMEDYILEKKI</sequence>
<keyword evidence="2 4" id="KW-0012">Acyltransferase</keyword>
<dbReference type="RefSeq" id="WP_110311731.1">
    <property type="nucleotide sequence ID" value="NZ_QICL01000024.1"/>
</dbReference>
<gene>
    <name evidence="4" type="ORF">CLV62_1245</name>
</gene>
<dbReference type="SUPFAM" id="SSF55729">
    <property type="entry name" value="Acyl-CoA N-acyltransferases (Nat)"/>
    <property type="match status" value="1"/>
</dbReference>
<dbReference type="CDD" id="cd04301">
    <property type="entry name" value="NAT_SF"/>
    <property type="match status" value="1"/>
</dbReference>
<keyword evidence="5" id="KW-1185">Reference proteome</keyword>
<accession>A0A2V3PL37</accession>
<dbReference type="PANTHER" id="PTHR43800">
    <property type="entry name" value="PEPTIDYL-LYSINE N-ACETYLTRANSFERASE YJAB"/>
    <property type="match status" value="1"/>
</dbReference>
<evidence type="ECO:0000313" key="5">
    <source>
        <dbReference type="Proteomes" id="UP000247973"/>
    </source>
</evidence>
<dbReference type="InterPro" id="IPR000182">
    <property type="entry name" value="GNAT_dom"/>
</dbReference>
<name>A0A2V3PL37_9BACT</name>
<dbReference type="OrthoDB" id="9800604at2"/>
<evidence type="ECO:0000256" key="1">
    <source>
        <dbReference type="ARBA" id="ARBA00022679"/>
    </source>
</evidence>
<organism evidence="4 5">
    <name type="scientific">Dysgonomonas alginatilytica</name>
    <dbReference type="NCBI Taxonomy" id="1605892"/>
    <lineage>
        <taxon>Bacteria</taxon>
        <taxon>Pseudomonadati</taxon>
        <taxon>Bacteroidota</taxon>
        <taxon>Bacteroidia</taxon>
        <taxon>Bacteroidales</taxon>
        <taxon>Dysgonomonadaceae</taxon>
        <taxon>Dysgonomonas</taxon>
    </lineage>
</organism>
<dbReference type="AlphaFoldDB" id="A0A2V3PL37"/>